<protein>
    <submittedName>
        <fullName evidence="1">Uncharacterized protein</fullName>
    </submittedName>
</protein>
<accession>A0A7J8VAS8</accession>
<gene>
    <name evidence="1" type="ORF">Goklo_011998</name>
</gene>
<proteinExistence type="predicted"/>
<sequence>MYPLKKFAGIVLGTSGYKEKRRRLHLEYLRVEGKKCFLSSIL</sequence>
<reference evidence="1 2" key="1">
    <citation type="journal article" date="2019" name="Genome Biol. Evol.">
        <title>Insights into the evolution of the New World diploid cottons (Gossypium, subgenus Houzingenia) based on genome sequencing.</title>
        <authorList>
            <person name="Grover C.E."/>
            <person name="Arick M.A. 2nd"/>
            <person name="Thrash A."/>
            <person name="Conover J.L."/>
            <person name="Sanders W.S."/>
            <person name="Peterson D.G."/>
            <person name="Frelichowski J.E."/>
            <person name="Scheffler J.A."/>
            <person name="Scheffler B.E."/>
            <person name="Wendel J.F."/>
        </authorList>
    </citation>
    <scope>NUCLEOTIDE SEQUENCE [LARGE SCALE GENOMIC DNA]</scope>
    <source>
        <strain evidence="1">57</strain>
        <tissue evidence="1">Leaf</tissue>
    </source>
</reference>
<evidence type="ECO:0000313" key="1">
    <source>
        <dbReference type="EMBL" id="MBA0659915.1"/>
    </source>
</evidence>
<comment type="caution">
    <text evidence="1">The sequence shown here is derived from an EMBL/GenBank/DDBJ whole genome shotgun (WGS) entry which is preliminary data.</text>
</comment>
<keyword evidence="2" id="KW-1185">Reference proteome</keyword>
<dbReference type="EMBL" id="JABFAB010000009">
    <property type="protein sequence ID" value="MBA0659915.1"/>
    <property type="molecule type" value="Genomic_DNA"/>
</dbReference>
<evidence type="ECO:0000313" key="2">
    <source>
        <dbReference type="Proteomes" id="UP000593573"/>
    </source>
</evidence>
<dbReference type="Proteomes" id="UP000593573">
    <property type="component" value="Unassembled WGS sequence"/>
</dbReference>
<name>A0A7J8VAS8_9ROSI</name>
<organism evidence="1 2">
    <name type="scientific">Gossypium klotzschianum</name>
    <dbReference type="NCBI Taxonomy" id="34286"/>
    <lineage>
        <taxon>Eukaryota</taxon>
        <taxon>Viridiplantae</taxon>
        <taxon>Streptophyta</taxon>
        <taxon>Embryophyta</taxon>
        <taxon>Tracheophyta</taxon>
        <taxon>Spermatophyta</taxon>
        <taxon>Magnoliopsida</taxon>
        <taxon>eudicotyledons</taxon>
        <taxon>Gunneridae</taxon>
        <taxon>Pentapetalae</taxon>
        <taxon>rosids</taxon>
        <taxon>malvids</taxon>
        <taxon>Malvales</taxon>
        <taxon>Malvaceae</taxon>
        <taxon>Malvoideae</taxon>
        <taxon>Gossypium</taxon>
    </lineage>
</organism>
<dbReference type="AlphaFoldDB" id="A0A7J8VAS8"/>